<dbReference type="InterPro" id="IPR036397">
    <property type="entry name" value="RNaseH_sf"/>
</dbReference>
<dbReference type="Gene3D" id="3.30.420.10">
    <property type="entry name" value="Ribonuclease H-like superfamily/Ribonuclease H"/>
    <property type="match status" value="1"/>
</dbReference>
<sequence>MAITNTKYVVDEMALMAGHEIVRLPVAHCTLNPFELAWVQVKGHIKANTCKFNLAEARVMQRRVLRW</sequence>
<protein>
    <recommendedName>
        <fullName evidence="2">Tc1-like transposase DDE domain-containing protein</fullName>
    </recommendedName>
</protein>
<accession>A0A1X7VJB9</accession>
<dbReference type="GO" id="GO:0003676">
    <property type="term" value="F:nucleic acid binding"/>
    <property type="evidence" value="ECO:0007669"/>
    <property type="project" value="InterPro"/>
</dbReference>
<reference evidence="1" key="1">
    <citation type="submission" date="2017-05" db="UniProtKB">
        <authorList>
            <consortium name="EnsemblMetazoa"/>
        </authorList>
    </citation>
    <scope>IDENTIFICATION</scope>
</reference>
<proteinExistence type="predicted"/>
<dbReference type="EnsemblMetazoa" id="Aqu2.1.40446_001">
    <property type="protein sequence ID" value="Aqu2.1.40446_001"/>
    <property type="gene ID" value="Aqu2.1.40446"/>
</dbReference>
<evidence type="ECO:0008006" key="2">
    <source>
        <dbReference type="Google" id="ProtNLM"/>
    </source>
</evidence>
<name>A0A1X7VJB9_AMPQE</name>
<organism evidence="1">
    <name type="scientific">Amphimedon queenslandica</name>
    <name type="common">Sponge</name>
    <dbReference type="NCBI Taxonomy" id="400682"/>
    <lineage>
        <taxon>Eukaryota</taxon>
        <taxon>Metazoa</taxon>
        <taxon>Porifera</taxon>
        <taxon>Demospongiae</taxon>
        <taxon>Heteroscleromorpha</taxon>
        <taxon>Haplosclerida</taxon>
        <taxon>Niphatidae</taxon>
        <taxon>Amphimedon</taxon>
    </lineage>
</organism>
<evidence type="ECO:0000313" key="1">
    <source>
        <dbReference type="EnsemblMetazoa" id="Aqu2.1.40446_001"/>
    </source>
</evidence>
<dbReference type="InParanoid" id="A0A1X7VJB9"/>
<dbReference type="AlphaFoldDB" id="A0A1X7VJB9"/>